<gene>
    <name evidence="2" type="ORF">PACLA_8A040591</name>
</gene>
<accession>A0A7D9JPP5</accession>
<name>A0A7D9JPP5_PARCT</name>
<dbReference type="OrthoDB" id="10060997at2759"/>
<dbReference type="InterPro" id="IPR000477">
    <property type="entry name" value="RT_dom"/>
</dbReference>
<proteinExistence type="predicted"/>
<evidence type="ECO:0000259" key="1">
    <source>
        <dbReference type="Pfam" id="PF00078"/>
    </source>
</evidence>
<dbReference type="EMBL" id="CACRXK020019781">
    <property type="protein sequence ID" value="CAB4034060.1"/>
    <property type="molecule type" value="Genomic_DNA"/>
</dbReference>
<dbReference type="Proteomes" id="UP001152795">
    <property type="component" value="Unassembled WGS sequence"/>
</dbReference>
<keyword evidence="3" id="KW-1185">Reference proteome</keyword>
<reference evidence="2" key="1">
    <citation type="submission" date="2020-04" db="EMBL/GenBank/DDBJ databases">
        <authorList>
            <person name="Alioto T."/>
            <person name="Alioto T."/>
            <person name="Gomez Garrido J."/>
        </authorList>
    </citation>
    <scope>NUCLEOTIDE SEQUENCE</scope>
    <source>
        <strain evidence="2">A484AB</strain>
    </source>
</reference>
<feature type="domain" description="Reverse transcriptase" evidence="1">
    <location>
        <begin position="18"/>
        <end position="141"/>
    </location>
</feature>
<evidence type="ECO:0000313" key="2">
    <source>
        <dbReference type="EMBL" id="CAB4034060.1"/>
    </source>
</evidence>
<comment type="caution">
    <text evidence="2">The sequence shown here is derived from an EMBL/GenBank/DDBJ whole genome shotgun (WGS) entry which is preliminary data.</text>
</comment>
<dbReference type="Pfam" id="PF00078">
    <property type="entry name" value="RVT_1"/>
    <property type="match status" value="1"/>
</dbReference>
<dbReference type="InterPro" id="IPR043502">
    <property type="entry name" value="DNA/RNA_pol_sf"/>
</dbReference>
<organism evidence="2 3">
    <name type="scientific">Paramuricea clavata</name>
    <name type="common">Red gorgonian</name>
    <name type="synonym">Violescent sea-whip</name>
    <dbReference type="NCBI Taxonomy" id="317549"/>
    <lineage>
        <taxon>Eukaryota</taxon>
        <taxon>Metazoa</taxon>
        <taxon>Cnidaria</taxon>
        <taxon>Anthozoa</taxon>
        <taxon>Octocorallia</taxon>
        <taxon>Malacalcyonacea</taxon>
        <taxon>Plexauridae</taxon>
        <taxon>Paramuricea</taxon>
    </lineage>
</organism>
<dbReference type="AlphaFoldDB" id="A0A7D9JPP5"/>
<evidence type="ECO:0000313" key="3">
    <source>
        <dbReference type="Proteomes" id="UP001152795"/>
    </source>
</evidence>
<dbReference type="PANTHER" id="PTHR33332">
    <property type="entry name" value="REVERSE TRANSCRIPTASE DOMAIN-CONTAINING PROTEIN"/>
    <property type="match status" value="1"/>
</dbReference>
<sequence length="187" mass="21733">MPVQLKEAMLKPKLKKSNLEFEEYSNFRPISNLKFLSKIIEKAVATQLMEHLVNNNLEEPLQSAYKRFHSTETALLKVQNDILIAIDNQKCVVLLLLDMSAAFDTVDHEILLERMSKRFGIKDKVLEWFQSYLQNRSQTVMIDGVKSATKDVYQLDYSEQPKYVWNPQSFRLTLFDNTGALFSLIHS</sequence>
<protein>
    <recommendedName>
        <fullName evidence="1">Reverse transcriptase domain-containing protein</fullName>
    </recommendedName>
</protein>
<dbReference type="SUPFAM" id="SSF56672">
    <property type="entry name" value="DNA/RNA polymerases"/>
    <property type="match status" value="1"/>
</dbReference>